<dbReference type="Pfam" id="PF07727">
    <property type="entry name" value="RVT_2"/>
    <property type="match status" value="2"/>
</dbReference>
<reference evidence="4" key="1">
    <citation type="journal article" date="2018" name="BMC Genomics">
        <title>Comparative genomics of the wheat fungal pathogen Pyrenophora tritici-repentis reveals chromosomal variations and genome plasticity.</title>
        <authorList>
            <person name="Moolhuijzen P."/>
            <person name="See P.T."/>
            <person name="Hane J.K."/>
            <person name="Shi G."/>
            <person name="Liu Z."/>
            <person name="Oliver R.P."/>
            <person name="Moffat C.S."/>
        </authorList>
    </citation>
    <scope>NUCLEOTIDE SEQUENCE [LARGE SCALE GENOMIC DNA]</scope>
    <source>
        <strain evidence="4">M4</strain>
    </source>
</reference>
<dbReference type="PANTHER" id="PTHR11439">
    <property type="entry name" value="GAG-POL-RELATED RETROTRANSPOSON"/>
    <property type="match status" value="1"/>
</dbReference>
<keyword evidence="1" id="KW-0694">RNA-binding</keyword>
<dbReference type="InterPro" id="IPR013103">
    <property type="entry name" value="RVT_2"/>
</dbReference>
<feature type="compositionally biased region" description="Polar residues" evidence="2">
    <location>
        <begin position="554"/>
        <end position="567"/>
    </location>
</feature>
<dbReference type="Gene3D" id="3.30.420.10">
    <property type="entry name" value="Ribonuclease H-like superfamily/Ribonuclease H"/>
    <property type="match status" value="1"/>
</dbReference>
<accession>A0A834RQA7</accession>
<dbReference type="RefSeq" id="XP_065959594.1">
    <property type="nucleotide sequence ID" value="XM_066105030.1"/>
</dbReference>
<evidence type="ECO:0000313" key="5">
    <source>
        <dbReference type="Proteomes" id="UP000245464"/>
    </source>
</evidence>
<dbReference type="InterPro" id="IPR036397">
    <property type="entry name" value="RNaseH_sf"/>
</dbReference>
<sequence length="1175" mass="133355">MSTDCTNKQTIKPSLINRWILDPGSNTHVTNTRAYGWKKRADGTGEVVKAGNQELAIREWGDVILLINTPTGTEQIELTYVAYVPGFLTNVVGLSRCRSIGIHFDSGRDCLYQRRWNNVISKLQYVGGHWLIDADGMERPDAGPLLAASTHAYKKPSHEPRKPLRLTLEEAHVMWGHAGRQAIGHLPGSVDGLELVDGEQAPKWKDCDTCIQSKLTQLVSRRLPREPATRPFQRTSIDLIQLLERGERCYNGDQYLFHMVDQDSKWHEGSCMPDKTKATLTRVFKRLLAKIERQYNSQVIVIRLDMEAGYVELLEICKNLGIALEPRATEAQNGGIERAGKSIVIRARAVRLHAGLPEEYANECAMTAIYLLNRTPVEAINWSCPYTKVKGVKPSVAHLEVIGARAYVLNEKLLRGAKLESRALIGHLVGFDSTNIFRIWLPTIGRVIRTRDVVFLRDKLCDGQGQYAEKSYIREVAEVLDIENTPDYSNILTDQLSSPEDVNVQQDAHRSENDMEDEIEDPISDTIHVQPRRRTNQQDDSQQQETMRHLRTPEATSESQEVSQLTDQEMDDTGWERGYALAPEGEALNRTSNNARRREEISSQVSEQFILKGKRSRKPVNLGTYLATFATCINPTAPAKLFNEAPKIRFHRDQLPAVPKRWKDLDHHPFGAEFREASRKEIDGFTQRSCFGKTARASEIVDAEILPLMWVFTYKFDEDGYLYKFKARLVVRGDLQQDYGDTYAATLAAKIFRCLIALSAAFDLELYQYDVLNAFLNAELDRLTYHLTATLEKLGLQQVPGVPCLFSNDSLIVFFFVDDIVVAVASKNKDVYRQFDQQLRAAYDVRFLGELKWFLGIRVIRDRSQKKIWLMQDSFIDKVAAKYNITQRSTTYPAVPLADGNIGLSTEEPDNKRTKLYQELVGSLAYIATYTRPDVAQAHSELSRYLQNPGQKHVSAAYHVWKYLIGQKRLAIGAHGDQSSRTIYTGSSLGGAGTEPLFYGASDAAFADDLPTRRSSQGYLFMLYGMPIDWKATLQRSVTKSTTEAELLALSTAASELQAWNRLFKHIRFDLEMIPTIYCDNLQTVGVVTKDEDKLFTRLRHVDVHQHWLRQEVADGRISVQWKPTNLMPADGLTKMLVRQKHVEFLKQLGLRDVNEYLPNAGQDSPDLESLTHWY</sequence>
<dbReference type="CDD" id="cd09272">
    <property type="entry name" value="RNase_HI_RT_Ty1"/>
    <property type="match status" value="1"/>
</dbReference>
<dbReference type="Pfam" id="PF25597">
    <property type="entry name" value="SH3_retrovirus"/>
    <property type="match status" value="1"/>
</dbReference>
<evidence type="ECO:0000313" key="4">
    <source>
        <dbReference type="EMBL" id="KAF7565967.1"/>
    </source>
</evidence>
<proteinExistence type="predicted"/>
<comment type="caution">
    <text evidence="4">The sequence shown here is derived from an EMBL/GenBank/DDBJ whole genome shotgun (WGS) entry which is preliminary data.</text>
</comment>
<name>A0A834RQA7_9PLEO</name>
<feature type="domain" description="Integrase catalytic" evidence="3">
    <location>
        <begin position="227"/>
        <end position="393"/>
    </location>
</feature>
<dbReference type="InterPro" id="IPR012337">
    <property type="entry name" value="RNaseH-like_sf"/>
</dbReference>
<dbReference type="SUPFAM" id="SSF53098">
    <property type="entry name" value="Ribonuclease H-like"/>
    <property type="match status" value="1"/>
</dbReference>
<dbReference type="GO" id="GO:0015074">
    <property type="term" value="P:DNA integration"/>
    <property type="evidence" value="ECO:0007669"/>
    <property type="project" value="InterPro"/>
</dbReference>
<dbReference type="PROSITE" id="PS50994">
    <property type="entry name" value="INTEGRASE"/>
    <property type="match status" value="1"/>
</dbReference>
<evidence type="ECO:0000259" key="3">
    <source>
        <dbReference type="PROSITE" id="PS50994"/>
    </source>
</evidence>
<organism evidence="4 5">
    <name type="scientific">Pyrenophora tritici-repentis</name>
    <dbReference type="NCBI Taxonomy" id="45151"/>
    <lineage>
        <taxon>Eukaryota</taxon>
        <taxon>Fungi</taxon>
        <taxon>Dikarya</taxon>
        <taxon>Ascomycota</taxon>
        <taxon>Pezizomycotina</taxon>
        <taxon>Dothideomycetes</taxon>
        <taxon>Pleosporomycetidae</taxon>
        <taxon>Pleosporales</taxon>
        <taxon>Pleosporineae</taxon>
        <taxon>Pleosporaceae</taxon>
        <taxon>Pyrenophora</taxon>
    </lineage>
</organism>
<dbReference type="InterPro" id="IPR001584">
    <property type="entry name" value="Integrase_cat-core"/>
</dbReference>
<feature type="compositionally biased region" description="Polar residues" evidence="2">
    <location>
        <begin position="490"/>
        <end position="506"/>
    </location>
</feature>
<dbReference type="GeneID" id="90955083"/>
<feature type="compositionally biased region" description="Acidic residues" evidence="2">
    <location>
        <begin position="514"/>
        <end position="523"/>
    </location>
</feature>
<evidence type="ECO:0000256" key="1">
    <source>
        <dbReference type="ARBA" id="ARBA00022884"/>
    </source>
</evidence>
<dbReference type="KEGG" id="ptrr:90955083"/>
<dbReference type="AlphaFoldDB" id="A0A834RQA7"/>
<feature type="region of interest" description="Disordered" evidence="2">
    <location>
        <begin position="490"/>
        <end position="571"/>
    </location>
</feature>
<dbReference type="GO" id="GO:0003723">
    <property type="term" value="F:RNA binding"/>
    <property type="evidence" value="ECO:0007669"/>
    <property type="project" value="UniProtKB-KW"/>
</dbReference>
<dbReference type="GO" id="GO:0005634">
    <property type="term" value="C:nucleus"/>
    <property type="evidence" value="ECO:0007669"/>
    <property type="project" value="UniProtKB-ARBA"/>
</dbReference>
<dbReference type="InterPro" id="IPR057670">
    <property type="entry name" value="SH3_retrovirus"/>
</dbReference>
<gene>
    <name evidence="4" type="ORF">PtrM4_054010</name>
</gene>
<dbReference type="PANTHER" id="PTHR11439:SF438">
    <property type="entry name" value="REVERSE TRANSCRIPTASE TY1_COPIA-TYPE DOMAIN-CONTAINING PROTEIN"/>
    <property type="match status" value="1"/>
</dbReference>
<dbReference type="Proteomes" id="UP000245464">
    <property type="component" value="Chromosome 10"/>
</dbReference>
<protein>
    <recommendedName>
        <fullName evidence="3">Integrase catalytic domain-containing protein</fullName>
    </recommendedName>
</protein>
<dbReference type="EMBL" id="NQIK02000010">
    <property type="protein sequence ID" value="KAF7565967.1"/>
    <property type="molecule type" value="Genomic_DNA"/>
</dbReference>
<evidence type="ECO:0000256" key="2">
    <source>
        <dbReference type="SAM" id="MobiDB-lite"/>
    </source>
</evidence>